<accession>A0ABM3F5D8</accession>
<proteinExistence type="predicted"/>
<gene>
    <name evidence="2" type="primary">LOC123743862</name>
</gene>
<dbReference type="PANTHER" id="PTHR33116">
    <property type="entry name" value="REVERSE TRANSCRIPTASE ZINC-BINDING DOMAIN-CONTAINING PROTEIN-RELATED-RELATED"/>
    <property type="match status" value="1"/>
</dbReference>
<sequence>MGIIDIYGKASGAKVNIEKTEIMFVGDINVNGCEIPFKSATDFIKVLGVNIGVKEKEAKDITWTGILNKVKLTLNFWKNRKLKLQGKVIVANALVLSKFVYVLGVLDMPEWVLNELNNVVSNFIWDGKGVRISQKTLIADYVDGGLKLVDLGVKRKAIRIKTVKKYLYDSEDYGWKHFFRVYLEESGGCEDNGLLMGLKRAMFEKVPDFYKEVLNAWAELLPNVYYECGHIDLIMNQPIFLNEKIKNKEKVLYNKVFMSAGLRQIKDYTYEVIPGFLPGEAIFDIINEWDEEVGRGTVNNMYDKIKNSIPRAWVDLINSEVEREDLFVFPNLFIGSSKKKVHLSSIPVKRLYRIMVGKVCRRPAAEKFWKVVFPELDEKRYGEILM</sequence>
<dbReference type="GeneID" id="123743862"/>
<organism evidence="1 2">
    <name type="scientific">Salmo salar</name>
    <name type="common">Atlantic salmon</name>
    <dbReference type="NCBI Taxonomy" id="8030"/>
    <lineage>
        <taxon>Eukaryota</taxon>
        <taxon>Metazoa</taxon>
        <taxon>Chordata</taxon>
        <taxon>Craniata</taxon>
        <taxon>Vertebrata</taxon>
        <taxon>Euteleostomi</taxon>
        <taxon>Actinopterygii</taxon>
        <taxon>Neopterygii</taxon>
        <taxon>Teleostei</taxon>
        <taxon>Protacanthopterygii</taxon>
        <taxon>Salmoniformes</taxon>
        <taxon>Salmonidae</taxon>
        <taxon>Salmoninae</taxon>
        <taxon>Salmo</taxon>
    </lineage>
</organism>
<protein>
    <submittedName>
        <fullName evidence="2">Uncharacterized protein</fullName>
    </submittedName>
</protein>
<reference evidence="2" key="1">
    <citation type="submission" date="2025-08" db="UniProtKB">
        <authorList>
            <consortium name="RefSeq"/>
        </authorList>
    </citation>
    <scope>IDENTIFICATION</scope>
</reference>
<keyword evidence="1" id="KW-1185">Reference proteome</keyword>
<evidence type="ECO:0000313" key="2">
    <source>
        <dbReference type="RefSeq" id="XP_045578525.1"/>
    </source>
</evidence>
<dbReference type="PANTHER" id="PTHR33116:SF86">
    <property type="entry name" value="REVERSE TRANSCRIPTASE DOMAIN-CONTAINING PROTEIN"/>
    <property type="match status" value="1"/>
</dbReference>
<evidence type="ECO:0000313" key="1">
    <source>
        <dbReference type="Proteomes" id="UP001652741"/>
    </source>
</evidence>
<dbReference type="Proteomes" id="UP001652741">
    <property type="component" value="Chromosome ssa07"/>
</dbReference>
<dbReference type="RefSeq" id="XP_045578525.1">
    <property type="nucleotide sequence ID" value="XM_045722569.1"/>
</dbReference>
<name>A0ABM3F5D8_SALSA</name>